<dbReference type="PANTHER" id="PTHR22550:SF18">
    <property type="entry name" value="VWFA DOMAIN-CONTAINING PROTEIN"/>
    <property type="match status" value="1"/>
</dbReference>
<comment type="caution">
    <text evidence="2">The sequence shown here is derived from an EMBL/GenBank/DDBJ whole genome shotgun (WGS) entry which is preliminary data.</text>
</comment>
<gene>
    <name evidence="2" type="ORF">LCGC14_0090310</name>
</gene>
<dbReference type="InterPro" id="IPR050768">
    <property type="entry name" value="UPF0353/GerABKA_families"/>
</dbReference>
<dbReference type="PROSITE" id="PS50234">
    <property type="entry name" value="VWFA"/>
    <property type="match status" value="1"/>
</dbReference>
<dbReference type="Gene3D" id="3.40.50.410">
    <property type="entry name" value="von Willebrand factor, type A domain"/>
    <property type="match status" value="1"/>
</dbReference>
<dbReference type="PANTHER" id="PTHR22550">
    <property type="entry name" value="SPORE GERMINATION PROTEIN"/>
    <property type="match status" value="1"/>
</dbReference>
<dbReference type="InterPro" id="IPR033881">
    <property type="entry name" value="vWA_BatA_type"/>
</dbReference>
<feature type="domain" description="VWFA" evidence="1">
    <location>
        <begin position="89"/>
        <end position="285"/>
    </location>
</feature>
<sequence>MFELYWPAAFLLLPLPWLLRWLLPSAARPASALQVSFLRRLSQLDASTSSPTSAGARWPVLLIWLLLICAVARPQLIGAPLAPSVSGRDMIVAVDLSASMEIRDMQLEEHTVDRLTLVKHWLGAFIERRHGDRLGLILFGSKAYVQAPLTYDLDSVAQWLNESFIGLTGRDTAIGDAIGLGIKRLIQQPDSSRVMLLITDGANTAGEIAPIQAAQLAAEQGIRIFTIGVGADSMQQSGLQGLLNGDVDPSIDLDETTLREVADITGGSYFRAHDSASLEAIYAQLDELEPSLRAGRPSHENIPLYPWPLAAVWLISIGMALQQVRRQRNVN</sequence>
<organism evidence="2">
    <name type="scientific">marine sediment metagenome</name>
    <dbReference type="NCBI Taxonomy" id="412755"/>
    <lineage>
        <taxon>unclassified sequences</taxon>
        <taxon>metagenomes</taxon>
        <taxon>ecological metagenomes</taxon>
    </lineage>
</organism>
<dbReference type="InterPro" id="IPR002035">
    <property type="entry name" value="VWF_A"/>
</dbReference>
<evidence type="ECO:0000259" key="1">
    <source>
        <dbReference type="PROSITE" id="PS50234"/>
    </source>
</evidence>
<evidence type="ECO:0000313" key="2">
    <source>
        <dbReference type="EMBL" id="KKO04131.1"/>
    </source>
</evidence>
<protein>
    <recommendedName>
        <fullName evidence="1">VWFA domain-containing protein</fullName>
    </recommendedName>
</protein>
<name>A0A0F9VG54_9ZZZZ</name>
<dbReference type="Pfam" id="PF00092">
    <property type="entry name" value="VWA"/>
    <property type="match status" value="1"/>
</dbReference>
<accession>A0A0F9VG54</accession>
<dbReference type="SUPFAM" id="SSF53300">
    <property type="entry name" value="vWA-like"/>
    <property type="match status" value="1"/>
</dbReference>
<dbReference type="InterPro" id="IPR036465">
    <property type="entry name" value="vWFA_dom_sf"/>
</dbReference>
<dbReference type="SMART" id="SM00327">
    <property type="entry name" value="VWA"/>
    <property type="match status" value="1"/>
</dbReference>
<reference evidence="2" key="1">
    <citation type="journal article" date="2015" name="Nature">
        <title>Complex archaea that bridge the gap between prokaryotes and eukaryotes.</title>
        <authorList>
            <person name="Spang A."/>
            <person name="Saw J.H."/>
            <person name="Jorgensen S.L."/>
            <person name="Zaremba-Niedzwiedzka K."/>
            <person name="Martijn J."/>
            <person name="Lind A.E."/>
            <person name="van Eijk R."/>
            <person name="Schleper C."/>
            <person name="Guy L."/>
            <person name="Ettema T.J."/>
        </authorList>
    </citation>
    <scope>NUCLEOTIDE SEQUENCE</scope>
</reference>
<dbReference type="AlphaFoldDB" id="A0A0F9VG54"/>
<dbReference type="CDD" id="cd01467">
    <property type="entry name" value="vWA_BatA_type"/>
    <property type="match status" value="1"/>
</dbReference>
<dbReference type="EMBL" id="LAZR01000024">
    <property type="protein sequence ID" value="KKO04131.1"/>
    <property type="molecule type" value="Genomic_DNA"/>
</dbReference>
<proteinExistence type="predicted"/>